<evidence type="ECO:0000313" key="2">
    <source>
        <dbReference type="EMBL" id="KKW33308.1"/>
    </source>
</evidence>
<dbReference type="Proteomes" id="UP000034711">
    <property type="component" value="Unassembled WGS sequence"/>
</dbReference>
<comment type="caution">
    <text evidence="2">The sequence shown here is derived from an EMBL/GenBank/DDBJ whole genome shotgun (WGS) entry which is preliminary data.</text>
</comment>
<dbReference type="GO" id="GO:0006313">
    <property type="term" value="P:DNA transposition"/>
    <property type="evidence" value="ECO:0007669"/>
    <property type="project" value="InterPro"/>
</dbReference>
<dbReference type="PANTHER" id="PTHR34322:SF2">
    <property type="entry name" value="TRANSPOSASE IS200-LIKE DOMAIN-CONTAINING PROTEIN"/>
    <property type="match status" value="1"/>
</dbReference>
<dbReference type="PATRIC" id="fig|1618980.3.peg.2"/>
<reference evidence="2 3" key="1">
    <citation type="journal article" date="2015" name="Nature">
        <title>rRNA introns, odd ribosomes, and small enigmatic genomes across a large radiation of phyla.</title>
        <authorList>
            <person name="Brown C.T."/>
            <person name="Hug L.A."/>
            <person name="Thomas B.C."/>
            <person name="Sharon I."/>
            <person name="Castelle C.J."/>
            <person name="Singh A."/>
            <person name="Wilkins M.J."/>
            <person name="Williams K.H."/>
            <person name="Banfield J.F."/>
        </authorList>
    </citation>
    <scope>NUCLEOTIDE SEQUENCE [LARGE SCALE GENOMIC DNA]</scope>
</reference>
<dbReference type="SUPFAM" id="SSF143422">
    <property type="entry name" value="Transposase IS200-like"/>
    <property type="match status" value="1"/>
</dbReference>
<dbReference type="Gene3D" id="3.30.70.1290">
    <property type="entry name" value="Transposase IS200-like"/>
    <property type="match status" value="1"/>
</dbReference>
<evidence type="ECO:0000313" key="3">
    <source>
        <dbReference type="Proteomes" id="UP000034711"/>
    </source>
</evidence>
<proteinExistence type="predicted"/>
<name>A0A0G1XPY4_9BACT</name>
<dbReference type="InterPro" id="IPR036515">
    <property type="entry name" value="Transposase_17_sf"/>
</dbReference>
<accession>A0A0G1XPY4</accession>
<dbReference type="NCBIfam" id="NF047646">
    <property type="entry name" value="REP_Tyr_transpos"/>
    <property type="match status" value="1"/>
</dbReference>
<protein>
    <recommendedName>
        <fullName evidence="1">Transposase IS200-like domain-containing protein</fullName>
    </recommendedName>
</protein>
<dbReference type="AlphaFoldDB" id="A0A0G1XPY4"/>
<dbReference type="GO" id="GO:0003677">
    <property type="term" value="F:DNA binding"/>
    <property type="evidence" value="ECO:0007669"/>
    <property type="project" value="InterPro"/>
</dbReference>
<dbReference type="Pfam" id="PF01797">
    <property type="entry name" value="Y1_Tnp"/>
    <property type="match status" value="1"/>
</dbReference>
<gene>
    <name evidence="2" type="ORF">UY77_C0001G0003</name>
</gene>
<dbReference type="SMART" id="SM01321">
    <property type="entry name" value="Y1_Tnp"/>
    <property type="match status" value="1"/>
</dbReference>
<sequence>MARPLRIEYPGALYHITSRGNERKSIFSNDEDRLLFLRTLGDVAKTHNFVIHAYCLMGNHYHLLVETVDGNLSLGMRDLNGAYTQRFNTAHRRSGHLLQGRYKAFLVEGDEYLLEVARYVVLNPVRARIVEKPGQWKWSSYRATAGAAEVPSWLRVRSILELFGKQTSYAQKAYRAFVKDGVGEASPFDEVSEGMILGSQPFVDWIYGSTERKEEIKEIPRGERIIGRPSLETLFEDVNGRTERNAAIVFARVRCGYLLSEIARHLGIDRSTAGKIARANSRESIPESRPDPS</sequence>
<feature type="domain" description="Transposase IS200-like" evidence="1">
    <location>
        <begin position="9"/>
        <end position="123"/>
    </location>
</feature>
<dbReference type="PANTHER" id="PTHR34322">
    <property type="entry name" value="TRANSPOSASE, Y1_TNP DOMAIN-CONTAINING"/>
    <property type="match status" value="1"/>
</dbReference>
<dbReference type="GO" id="GO:0004803">
    <property type="term" value="F:transposase activity"/>
    <property type="evidence" value="ECO:0007669"/>
    <property type="project" value="InterPro"/>
</dbReference>
<organism evidence="2 3">
    <name type="scientific">Candidatus Uhrbacteria bacterium GW2011_GWA2_53_10</name>
    <dbReference type="NCBI Taxonomy" id="1618980"/>
    <lineage>
        <taxon>Bacteria</taxon>
        <taxon>Candidatus Uhriibacteriota</taxon>
    </lineage>
</organism>
<dbReference type="EMBL" id="LCRI01000001">
    <property type="protein sequence ID" value="KKW33308.1"/>
    <property type="molecule type" value="Genomic_DNA"/>
</dbReference>
<evidence type="ECO:0000259" key="1">
    <source>
        <dbReference type="SMART" id="SM01321"/>
    </source>
</evidence>
<dbReference type="InterPro" id="IPR002686">
    <property type="entry name" value="Transposase_17"/>
</dbReference>